<gene>
    <name evidence="1" type="ORF">ER308_01850</name>
</gene>
<reference evidence="1 2" key="1">
    <citation type="submission" date="2019-01" db="EMBL/GenBank/DDBJ databases">
        <title>Egibacter rhizosphaerae EGI 80759T.</title>
        <authorList>
            <person name="Chen D.-D."/>
            <person name="Tian Y."/>
            <person name="Jiao J.-Y."/>
            <person name="Zhang X.-T."/>
            <person name="Zhang Y.-G."/>
            <person name="Zhang Y."/>
            <person name="Xiao M."/>
            <person name="Shu W.-S."/>
            <person name="Li W.-J."/>
        </authorList>
    </citation>
    <scope>NUCLEOTIDE SEQUENCE [LARGE SCALE GENOMIC DNA]</scope>
    <source>
        <strain evidence="1 2">EGI 80759</strain>
    </source>
</reference>
<dbReference type="EMBL" id="CP036402">
    <property type="protein sequence ID" value="QBI18433.1"/>
    <property type="molecule type" value="Genomic_DNA"/>
</dbReference>
<proteinExistence type="predicted"/>
<keyword evidence="2" id="KW-1185">Reference proteome</keyword>
<protein>
    <submittedName>
        <fullName evidence="1">Uncharacterized protein</fullName>
    </submittedName>
</protein>
<dbReference type="KEGG" id="erz:ER308_01850"/>
<dbReference type="OrthoDB" id="4827277at2"/>
<dbReference type="Proteomes" id="UP000291469">
    <property type="component" value="Chromosome"/>
</dbReference>
<accession>A0A411YB19</accession>
<sequence>MHAPVGSERGAVPGLRRVRFPAPPAEPDVRLSPHPALHKVMPGSWLLCGVPRSRGWGSVRLGTGAW</sequence>
<evidence type="ECO:0000313" key="1">
    <source>
        <dbReference type="EMBL" id="QBI18433.1"/>
    </source>
</evidence>
<dbReference type="AlphaFoldDB" id="A0A411YB19"/>
<organism evidence="1 2">
    <name type="scientific">Egibacter rhizosphaerae</name>
    <dbReference type="NCBI Taxonomy" id="1670831"/>
    <lineage>
        <taxon>Bacteria</taxon>
        <taxon>Bacillati</taxon>
        <taxon>Actinomycetota</taxon>
        <taxon>Nitriliruptoria</taxon>
        <taxon>Egibacterales</taxon>
        <taxon>Egibacteraceae</taxon>
        <taxon>Egibacter</taxon>
    </lineage>
</organism>
<name>A0A411YB19_9ACTN</name>
<evidence type="ECO:0000313" key="2">
    <source>
        <dbReference type="Proteomes" id="UP000291469"/>
    </source>
</evidence>